<dbReference type="AlphaFoldDB" id="A0A699IPP6"/>
<organism evidence="1">
    <name type="scientific">Tanacetum cinerariifolium</name>
    <name type="common">Dalmatian daisy</name>
    <name type="synonym">Chrysanthemum cinerariifolium</name>
    <dbReference type="NCBI Taxonomy" id="118510"/>
    <lineage>
        <taxon>Eukaryota</taxon>
        <taxon>Viridiplantae</taxon>
        <taxon>Streptophyta</taxon>
        <taxon>Embryophyta</taxon>
        <taxon>Tracheophyta</taxon>
        <taxon>Spermatophyta</taxon>
        <taxon>Magnoliopsida</taxon>
        <taxon>eudicotyledons</taxon>
        <taxon>Gunneridae</taxon>
        <taxon>Pentapetalae</taxon>
        <taxon>asterids</taxon>
        <taxon>campanulids</taxon>
        <taxon>Asterales</taxon>
        <taxon>Asteraceae</taxon>
        <taxon>Asteroideae</taxon>
        <taxon>Anthemideae</taxon>
        <taxon>Anthemidinae</taxon>
        <taxon>Tanacetum</taxon>
    </lineage>
</organism>
<sequence length="87" mass="9690">MYKTANIGERKILLQGKSVGDYPDVALEQQSESVPMFTREELIIEHHAIVTSVQMIENVGDGDSLIVLQDSKSLPLLRKGLLLLKDL</sequence>
<proteinExistence type="predicted"/>
<comment type="caution">
    <text evidence="1">The sequence shown here is derived from an EMBL/GenBank/DDBJ whole genome shotgun (WGS) entry which is preliminary data.</text>
</comment>
<reference evidence="1" key="1">
    <citation type="journal article" date="2019" name="Sci. Rep.">
        <title>Draft genome of Tanacetum cinerariifolium, the natural source of mosquito coil.</title>
        <authorList>
            <person name="Yamashiro T."/>
            <person name="Shiraishi A."/>
            <person name="Satake H."/>
            <person name="Nakayama K."/>
        </authorList>
    </citation>
    <scope>NUCLEOTIDE SEQUENCE</scope>
</reference>
<dbReference type="EMBL" id="BKCJ010316746">
    <property type="protein sequence ID" value="GEZ73677.1"/>
    <property type="molecule type" value="Genomic_DNA"/>
</dbReference>
<protein>
    <submittedName>
        <fullName evidence="1">Uncharacterized protein</fullName>
    </submittedName>
</protein>
<evidence type="ECO:0000313" key="1">
    <source>
        <dbReference type="EMBL" id="GEZ73677.1"/>
    </source>
</evidence>
<accession>A0A699IPP6</accession>
<gene>
    <name evidence="1" type="ORF">Tci_545650</name>
</gene>
<name>A0A699IPP6_TANCI</name>